<comment type="caution">
    <text evidence="1">The sequence shown here is derived from an EMBL/GenBank/DDBJ whole genome shotgun (WGS) entry which is preliminary data.</text>
</comment>
<name>A0A158KQI0_9BURK</name>
<organism evidence="1 2">
    <name type="scientific">Caballeronia choica</name>
    <dbReference type="NCBI Taxonomy" id="326476"/>
    <lineage>
        <taxon>Bacteria</taxon>
        <taxon>Pseudomonadati</taxon>
        <taxon>Pseudomonadota</taxon>
        <taxon>Betaproteobacteria</taxon>
        <taxon>Burkholderiales</taxon>
        <taxon>Burkholderiaceae</taxon>
        <taxon>Caballeronia</taxon>
    </lineage>
</organism>
<dbReference type="AlphaFoldDB" id="A0A158KQI0"/>
<dbReference type="Proteomes" id="UP000054770">
    <property type="component" value="Unassembled WGS sequence"/>
</dbReference>
<keyword evidence="2" id="KW-1185">Reference proteome</keyword>
<sequence>MALLNQCCSLLLDFLARPAGNTFSPQLRACPSEARAKPHVHLVCVQMFDGLIPLEYITS</sequence>
<dbReference type="EMBL" id="FCON02000134">
    <property type="protein sequence ID" value="SAL83255.1"/>
    <property type="molecule type" value="Genomic_DNA"/>
</dbReference>
<gene>
    <name evidence="1" type="ORF">AWB68_06837</name>
</gene>
<reference evidence="1" key="1">
    <citation type="submission" date="2016-01" db="EMBL/GenBank/DDBJ databases">
        <authorList>
            <person name="Peeters C."/>
        </authorList>
    </citation>
    <scope>NUCLEOTIDE SEQUENCE [LARGE SCALE GENOMIC DNA]</scope>
    <source>
        <strain evidence="1">LMG 22940</strain>
    </source>
</reference>
<accession>A0A158KQI0</accession>
<protein>
    <submittedName>
        <fullName evidence="1">Uncharacterized protein</fullName>
    </submittedName>
</protein>
<evidence type="ECO:0000313" key="2">
    <source>
        <dbReference type="Proteomes" id="UP000054770"/>
    </source>
</evidence>
<proteinExistence type="predicted"/>
<evidence type="ECO:0000313" key="1">
    <source>
        <dbReference type="EMBL" id="SAL83255.1"/>
    </source>
</evidence>